<keyword evidence="3" id="KW-1185">Reference proteome</keyword>
<keyword evidence="1" id="KW-0812">Transmembrane</keyword>
<evidence type="ECO:0000313" key="3">
    <source>
        <dbReference type="Proteomes" id="UP000424468"/>
    </source>
</evidence>
<feature type="transmembrane region" description="Helical" evidence="1">
    <location>
        <begin position="106"/>
        <end position="123"/>
    </location>
</feature>
<dbReference type="EMBL" id="CP046276">
    <property type="protein sequence ID" value="QGS51767.1"/>
    <property type="molecule type" value="Genomic_DNA"/>
</dbReference>
<feature type="transmembrane region" description="Helical" evidence="1">
    <location>
        <begin position="72"/>
        <end position="94"/>
    </location>
</feature>
<accession>A0A6I6C4N8</accession>
<reference evidence="2 3" key="1">
    <citation type="submission" date="2019-11" db="EMBL/GenBank/DDBJ databases">
        <title>Complete genome sequence of Spiroplasma tabanidicola TAUS-1 (DSM 22603).</title>
        <authorList>
            <person name="Huang C.-T."/>
            <person name="Lin Y.-C."/>
            <person name="Kuo C.-H."/>
        </authorList>
    </citation>
    <scope>NUCLEOTIDE SEQUENCE [LARGE SCALE GENOMIC DNA]</scope>
    <source>
        <strain evidence="2 3">TAUS-1</strain>
    </source>
</reference>
<evidence type="ECO:0000256" key="1">
    <source>
        <dbReference type="SAM" id="Phobius"/>
    </source>
</evidence>
<name>A0A6I6C4N8_9MOLU</name>
<evidence type="ECO:0000313" key="2">
    <source>
        <dbReference type="EMBL" id="QGS51767.1"/>
    </source>
</evidence>
<dbReference type="Proteomes" id="UP000424468">
    <property type="component" value="Chromosome"/>
</dbReference>
<feature type="transmembrane region" description="Helical" evidence="1">
    <location>
        <begin position="7"/>
        <end position="26"/>
    </location>
</feature>
<keyword evidence="1" id="KW-1133">Transmembrane helix</keyword>
<dbReference type="AlphaFoldDB" id="A0A6I6C4N8"/>
<feature type="transmembrane region" description="Helical" evidence="1">
    <location>
        <begin position="38"/>
        <end position="60"/>
    </location>
</feature>
<proteinExistence type="predicted"/>
<protein>
    <submittedName>
        <fullName evidence="2">Uncharacterized protein</fullName>
    </submittedName>
</protein>
<sequence>MNCLSLIIYFLLVFITGTMYSYYFFGVKSNINFEFPELYILIMTIIISCIILFVLIAWFVNFIMKEKFEKYLVYINFAIAFLFTLIAAIGFIFIDYENIDLVRQNIFYILISVSLLLTSYLFYSQIRNKKNY</sequence>
<keyword evidence="1" id="KW-0472">Membrane</keyword>
<dbReference type="KEGG" id="stab:STABA_v1c04040"/>
<gene>
    <name evidence="2" type="ORF">STABA_v1c04040</name>
</gene>
<organism evidence="2 3">
    <name type="scientific">Spiroplasma tabanidicola</name>
    <dbReference type="NCBI Taxonomy" id="324079"/>
    <lineage>
        <taxon>Bacteria</taxon>
        <taxon>Bacillati</taxon>
        <taxon>Mycoplasmatota</taxon>
        <taxon>Mollicutes</taxon>
        <taxon>Entomoplasmatales</taxon>
        <taxon>Spiroplasmataceae</taxon>
        <taxon>Spiroplasma</taxon>
    </lineage>
</organism>